<evidence type="ECO:0000256" key="1">
    <source>
        <dbReference type="SAM" id="MobiDB-lite"/>
    </source>
</evidence>
<protein>
    <recommendedName>
        <fullName evidence="4">Retrotransposon gag domain-containing protein</fullName>
    </recommendedName>
</protein>
<sequence>MRSRLGPQEPGKERPLVAATWEAYPNPPVAPTVQNNPPYQANISTLQKIKMQENESLREFVKRFGQAVLQVEAYSMDAILQIFKRSICLDRHPEAMQKEVPNLQTSQDRLVEGRGAKSPGFAASHSLTVSYEKLLPIIQDLFDFKWPGPIRTDPTKRDHSKKCAYHKEHGHTTERCRSLHYLVERLIKAGHLKQYLCSEARVRDTPWSRNFGHLRPPSPPRPSSITSTEDHWMRSTTPDERSRGCR</sequence>
<gene>
    <name evidence="2" type="ORF">CK203_065633</name>
</gene>
<name>A0A438FP65_VITVI</name>
<proteinExistence type="predicted"/>
<dbReference type="Proteomes" id="UP000288805">
    <property type="component" value="Unassembled WGS sequence"/>
</dbReference>
<dbReference type="AlphaFoldDB" id="A0A438FP65"/>
<evidence type="ECO:0000313" key="2">
    <source>
        <dbReference type="EMBL" id="RVW61732.1"/>
    </source>
</evidence>
<accession>A0A438FP65</accession>
<feature type="region of interest" description="Disordered" evidence="1">
    <location>
        <begin position="208"/>
        <end position="246"/>
    </location>
</feature>
<reference evidence="2 3" key="1">
    <citation type="journal article" date="2018" name="PLoS Genet.">
        <title>Population sequencing reveals clonal diversity and ancestral inbreeding in the grapevine cultivar Chardonnay.</title>
        <authorList>
            <person name="Roach M.J."/>
            <person name="Johnson D.L."/>
            <person name="Bohlmann J."/>
            <person name="van Vuuren H.J."/>
            <person name="Jones S.J."/>
            <person name="Pretorius I.S."/>
            <person name="Schmidt S.A."/>
            <person name="Borneman A.R."/>
        </authorList>
    </citation>
    <scope>NUCLEOTIDE SEQUENCE [LARGE SCALE GENOMIC DNA]</scope>
    <source>
        <strain evidence="3">cv. Chardonnay</strain>
        <tissue evidence="2">Leaf</tissue>
    </source>
</reference>
<comment type="caution">
    <text evidence="2">The sequence shown here is derived from an EMBL/GenBank/DDBJ whole genome shotgun (WGS) entry which is preliminary data.</text>
</comment>
<evidence type="ECO:0008006" key="4">
    <source>
        <dbReference type="Google" id="ProtNLM"/>
    </source>
</evidence>
<dbReference type="EMBL" id="QGNW01000811">
    <property type="protein sequence ID" value="RVW61732.1"/>
    <property type="molecule type" value="Genomic_DNA"/>
</dbReference>
<feature type="compositionally biased region" description="Basic and acidic residues" evidence="1">
    <location>
        <begin position="228"/>
        <end position="246"/>
    </location>
</feature>
<organism evidence="2 3">
    <name type="scientific">Vitis vinifera</name>
    <name type="common">Grape</name>
    <dbReference type="NCBI Taxonomy" id="29760"/>
    <lineage>
        <taxon>Eukaryota</taxon>
        <taxon>Viridiplantae</taxon>
        <taxon>Streptophyta</taxon>
        <taxon>Embryophyta</taxon>
        <taxon>Tracheophyta</taxon>
        <taxon>Spermatophyta</taxon>
        <taxon>Magnoliopsida</taxon>
        <taxon>eudicotyledons</taxon>
        <taxon>Gunneridae</taxon>
        <taxon>Pentapetalae</taxon>
        <taxon>rosids</taxon>
        <taxon>Vitales</taxon>
        <taxon>Vitaceae</taxon>
        <taxon>Viteae</taxon>
        <taxon>Vitis</taxon>
    </lineage>
</organism>
<evidence type="ECO:0000313" key="3">
    <source>
        <dbReference type="Proteomes" id="UP000288805"/>
    </source>
</evidence>